<organism evidence="3">
    <name type="scientific">marine metagenome</name>
    <dbReference type="NCBI Taxonomy" id="408172"/>
    <lineage>
        <taxon>unclassified sequences</taxon>
        <taxon>metagenomes</taxon>
        <taxon>ecological metagenomes</taxon>
    </lineage>
</organism>
<dbReference type="PANTHER" id="PTHR31988">
    <property type="entry name" value="ESTERASE, PUTATIVE (DUF303)-RELATED"/>
    <property type="match status" value="1"/>
</dbReference>
<protein>
    <recommendedName>
        <fullName evidence="2">Sialate O-acetylesterase domain-containing protein</fullName>
    </recommendedName>
</protein>
<evidence type="ECO:0000256" key="1">
    <source>
        <dbReference type="ARBA" id="ARBA00022801"/>
    </source>
</evidence>
<dbReference type="AlphaFoldDB" id="A0A382E1T3"/>
<dbReference type="SUPFAM" id="SSF52266">
    <property type="entry name" value="SGNH hydrolase"/>
    <property type="match status" value="1"/>
</dbReference>
<evidence type="ECO:0000259" key="2">
    <source>
        <dbReference type="Pfam" id="PF03629"/>
    </source>
</evidence>
<dbReference type="GO" id="GO:0016787">
    <property type="term" value="F:hydrolase activity"/>
    <property type="evidence" value="ECO:0007669"/>
    <property type="project" value="UniProtKB-KW"/>
</dbReference>
<gene>
    <name evidence="3" type="ORF">METZ01_LOCUS197186</name>
</gene>
<evidence type="ECO:0000313" key="3">
    <source>
        <dbReference type="EMBL" id="SVB44332.1"/>
    </source>
</evidence>
<name>A0A382E1T3_9ZZZZ</name>
<dbReference type="InterPro" id="IPR052940">
    <property type="entry name" value="Carb_Esterase_6"/>
</dbReference>
<keyword evidence="1" id="KW-0378">Hydrolase</keyword>
<dbReference type="Gene3D" id="3.40.50.1110">
    <property type="entry name" value="SGNH hydrolase"/>
    <property type="match status" value="1"/>
</dbReference>
<dbReference type="InterPro" id="IPR036514">
    <property type="entry name" value="SGNH_hydro_sf"/>
</dbReference>
<accession>A0A382E1T3</accession>
<dbReference type="Pfam" id="PF03629">
    <property type="entry name" value="SASA"/>
    <property type="match status" value="1"/>
</dbReference>
<dbReference type="PANTHER" id="PTHR31988:SF19">
    <property type="entry name" value="9-O-ACETYL-N-ACETYLNEURAMINIC ACID DEACETYLASE-RELATED"/>
    <property type="match status" value="1"/>
</dbReference>
<feature type="non-terminal residue" evidence="3">
    <location>
        <position position="195"/>
    </location>
</feature>
<reference evidence="3" key="1">
    <citation type="submission" date="2018-05" db="EMBL/GenBank/DDBJ databases">
        <authorList>
            <person name="Lanie J.A."/>
            <person name="Ng W.-L."/>
            <person name="Kazmierczak K.M."/>
            <person name="Andrzejewski T.M."/>
            <person name="Davidsen T.M."/>
            <person name="Wayne K.J."/>
            <person name="Tettelin H."/>
            <person name="Glass J.I."/>
            <person name="Rusch D."/>
            <person name="Podicherti R."/>
            <person name="Tsui H.-C.T."/>
            <person name="Winkler M.E."/>
        </authorList>
    </citation>
    <scope>NUCLEOTIDE SEQUENCE</scope>
</reference>
<sequence length="195" mass="22253">MKPLLLFTIVLVESLALTQPRGAGATETGKHLFILSGQSNMQGHRPQEAFTPAVKEALGEDKVIVIQDALGGQPIQRWWKDWKSPEGEKPKQTGDLYDRLMGKVMPEIKGQTLNSVTFIWMQGERDAKMQWAEVYEVSLKGLYDQLSKDLGRSDINFVIGRLSDFDLKNRRYPHWTLVRKIQVKLAESNPRFGWV</sequence>
<feature type="domain" description="Sialate O-acetylesterase" evidence="2">
    <location>
        <begin position="46"/>
        <end position="185"/>
    </location>
</feature>
<proteinExistence type="predicted"/>
<dbReference type="EMBL" id="UINC01042125">
    <property type="protein sequence ID" value="SVB44332.1"/>
    <property type="molecule type" value="Genomic_DNA"/>
</dbReference>
<dbReference type="InterPro" id="IPR005181">
    <property type="entry name" value="SASA"/>
</dbReference>